<reference evidence="2 3" key="1">
    <citation type="submission" date="2017-09" db="EMBL/GenBank/DDBJ databases">
        <title>Large-scale bioinformatics analysis of Bacillus genomes uncovers conserved roles of natural products in bacterial physiology.</title>
        <authorList>
            <consortium name="Agbiome Team Llc"/>
            <person name="Bleich R.M."/>
            <person name="Kirk G.J."/>
            <person name="Santa Maria K.C."/>
            <person name="Allen S.E."/>
            <person name="Farag S."/>
            <person name="Shank E.A."/>
            <person name="Bowers A."/>
        </authorList>
    </citation>
    <scope>NUCLEOTIDE SEQUENCE [LARGE SCALE GENOMIC DNA]</scope>
    <source>
        <strain evidence="2 3">AFS015413</strain>
    </source>
</reference>
<protein>
    <submittedName>
        <fullName evidence="2">Uncharacterized protein</fullName>
    </submittedName>
</protein>
<evidence type="ECO:0000313" key="2">
    <source>
        <dbReference type="EMBL" id="PFB09088.1"/>
    </source>
</evidence>
<evidence type="ECO:0000313" key="1">
    <source>
        <dbReference type="EMBL" id="MDN7078746.1"/>
    </source>
</evidence>
<name>A0A9X6VE64_BACTU</name>
<dbReference type="EMBL" id="VIGY01000019">
    <property type="protein sequence ID" value="MDN7078746.1"/>
    <property type="molecule type" value="Genomic_DNA"/>
</dbReference>
<proteinExistence type="predicted"/>
<dbReference type="Proteomes" id="UP001168357">
    <property type="component" value="Unassembled WGS sequence"/>
</dbReference>
<reference evidence="1" key="2">
    <citation type="submission" date="2019-07" db="EMBL/GenBank/DDBJ databases">
        <title>Draft Genome Sequence of Bacillus thuringiensis Strain S906, an Isolate Toxic for Coleopteran and Lepidopteran.</title>
        <authorList>
            <person name="Grynberg P."/>
            <person name="Martins E.S."/>
            <person name="Queiroz P.R."/>
            <person name="Togawa R.C."/>
            <person name="Martins N.F."/>
            <person name="Praca L.B."/>
            <person name="Fiuza V."/>
            <person name="Ramos F."/>
            <person name="Silva E."/>
            <person name="Monnerat R.G."/>
        </authorList>
    </citation>
    <scope>NUCLEOTIDE SEQUENCE</scope>
    <source>
        <strain evidence="1">S906</strain>
    </source>
</reference>
<dbReference type="AlphaFoldDB" id="A0A9X6VE64"/>
<comment type="caution">
    <text evidence="2">The sequence shown here is derived from an EMBL/GenBank/DDBJ whole genome shotgun (WGS) entry which is preliminary data.</text>
</comment>
<dbReference type="Proteomes" id="UP000220397">
    <property type="component" value="Unassembled WGS sequence"/>
</dbReference>
<gene>
    <name evidence="2" type="ORF">CN398_05485</name>
    <name evidence="1" type="ORF">FLM80_16895</name>
</gene>
<dbReference type="EMBL" id="NTUS01000013">
    <property type="protein sequence ID" value="PFB09088.1"/>
    <property type="molecule type" value="Genomic_DNA"/>
</dbReference>
<dbReference type="RefSeq" id="WP_000589184.1">
    <property type="nucleotide sequence ID" value="NZ_JARSUL010000030.1"/>
</dbReference>
<accession>A0A9X6VE64</accession>
<evidence type="ECO:0000313" key="3">
    <source>
        <dbReference type="Proteomes" id="UP000220397"/>
    </source>
</evidence>
<organism evidence="2 3">
    <name type="scientific">Bacillus thuringiensis</name>
    <dbReference type="NCBI Taxonomy" id="1428"/>
    <lineage>
        <taxon>Bacteria</taxon>
        <taxon>Bacillati</taxon>
        <taxon>Bacillota</taxon>
        <taxon>Bacilli</taxon>
        <taxon>Bacillales</taxon>
        <taxon>Bacillaceae</taxon>
        <taxon>Bacillus</taxon>
        <taxon>Bacillus cereus group</taxon>
    </lineage>
</organism>
<sequence>MIKFFNGMPISINNTITKSSKEEKYYISYNPSKRDYGVDTTALVITIGNNEREVFYILKGNHKEQYANCKNLKDCITYYISNKEFIHKFSDVFEHEHLN</sequence>